<sequence>MISQFQISNNVITLFNRNIICDLDDVLGDFAPVINHHMNQASDIQLSVSDYLAYDYYERHNLSKNEFGEIIRKEEVFLKMPVKKGAVEGLQMLVDKGFTIHIVTARGGFDFSHSQTREWLEKNNVPHHYLHIVDTSITPKSEVYNSIAGGAACLIDDAPYNIIDAMDSTPSLLPIIIDQPWNRAFKGIDKWNSDYHGQRFNTVKDFADRVEYQVRAAA</sequence>
<protein>
    <submittedName>
        <fullName evidence="3">Uncharacterized protein</fullName>
    </submittedName>
</protein>
<dbReference type="InterPro" id="IPR023214">
    <property type="entry name" value="HAD_sf"/>
</dbReference>
<dbReference type="EMBL" id="VUAA01000022">
    <property type="protein sequence ID" value="KAA1253393.1"/>
    <property type="molecule type" value="Genomic_DNA"/>
</dbReference>
<dbReference type="Proteomes" id="UP000323225">
    <property type="component" value="Unassembled WGS sequence"/>
</dbReference>
<evidence type="ECO:0000313" key="3">
    <source>
        <dbReference type="EMBL" id="KAA1253393.1"/>
    </source>
</evidence>
<dbReference type="InterPro" id="IPR036412">
    <property type="entry name" value="HAD-like_sf"/>
</dbReference>
<dbReference type="SUPFAM" id="SSF56784">
    <property type="entry name" value="HAD-like"/>
    <property type="match status" value="1"/>
</dbReference>
<dbReference type="Gene3D" id="3.40.50.1000">
    <property type="entry name" value="HAD superfamily/HAD-like"/>
    <property type="match status" value="1"/>
</dbReference>
<evidence type="ECO:0000256" key="2">
    <source>
        <dbReference type="PIRSR" id="PIRSR610708-1"/>
    </source>
</evidence>
<accession>A0A5Q6PEW1</accession>
<feature type="active site" description="Proton donor" evidence="2">
    <location>
        <position position="24"/>
    </location>
</feature>
<dbReference type="PANTHER" id="PTHR35134:SF2">
    <property type="entry name" value="NUCLEOTIDASE YQFW-RELATED"/>
    <property type="match status" value="1"/>
</dbReference>
<dbReference type="GO" id="GO:0008253">
    <property type="term" value="F:5'-nucleotidase activity"/>
    <property type="evidence" value="ECO:0007669"/>
    <property type="project" value="InterPro"/>
</dbReference>
<feature type="active site" description="Nucleophile" evidence="2">
    <location>
        <position position="22"/>
    </location>
</feature>
<comment type="caution">
    <text evidence="3">The sequence shown here is derived from an EMBL/GenBank/DDBJ whole genome shotgun (WGS) entry which is preliminary data.</text>
</comment>
<organism evidence="3 4">
    <name type="scientific">Vibrio cholerae</name>
    <dbReference type="NCBI Taxonomy" id="666"/>
    <lineage>
        <taxon>Bacteria</taxon>
        <taxon>Pseudomonadati</taxon>
        <taxon>Pseudomonadota</taxon>
        <taxon>Gammaproteobacteria</taxon>
        <taxon>Vibrionales</taxon>
        <taxon>Vibrionaceae</taxon>
        <taxon>Vibrio</taxon>
    </lineage>
</organism>
<name>A0A5Q6PEW1_VIBCL</name>
<dbReference type="GO" id="GO:0009264">
    <property type="term" value="P:deoxyribonucleotide catabolic process"/>
    <property type="evidence" value="ECO:0007669"/>
    <property type="project" value="InterPro"/>
</dbReference>
<evidence type="ECO:0000256" key="1">
    <source>
        <dbReference type="ARBA" id="ARBA00009589"/>
    </source>
</evidence>
<dbReference type="InterPro" id="IPR010708">
    <property type="entry name" value="5'(3')-deoxyribonucleotidase"/>
</dbReference>
<evidence type="ECO:0000313" key="4">
    <source>
        <dbReference type="Proteomes" id="UP000323225"/>
    </source>
</evidence>
<dbReference type="PANTHER" id="PTHR35134">
    <property type="entry name" value="NUCLEOTIDASE YQFW-RELATED"/>
    <property type="match status" value="1"/>
</dbReference>
<dbReference type="InterPro" id="IPR052419">
    <property type="entry name" value="5_3-deoxyribonucleotidase-like"/>
</dbReference>
<reference evidence="3 4" key="1">
    <citation type="submission" date="2019-09" db="EMBL/GenBank/DDBJ databases">
        <authorList>
            <person name="Kritzky A."/>
            <person name="Schelkanova E.Y."/>
            <person name="Alkhova Z.V."/>
            <person name="Smirnova N.I."/>
        </authorList>
    </citation>
    <scope>NUCLEOTIDE SEQUENCE [LARGE SCALE GENOMIC DNA]</scope>
    <source>
        <strain evidence="3 4">M1526</strain>
    </source>
</reference>
<dbReference type="AlphaFoldDB" id="A0A5Q6PEW1"/>
<gene>
    <name evidence="3" type="ORF">F0M16_17830</name>
</gene>
<proteinExistence type="inferred from homology"/>
<comment type="similarity">
    <text evidence="1">Belongs to the 5'(3')-deoxyribonucleotidase family.</text>
</comment>
<dbReference type="Pfam" id="PF06941">
    <property type="entry name" value="NT5C"/>
    <property type="match status" value="1"/>
</dbReference>